<evidence type="ECO:0000313" key="3">
    <source>
        <dbReference type="Proteomes" id="UP000178248"/>
    </source>
</evidence>
<dbReference type="InterPro" id="IPR011659">
    <property type="entry name" value="WD40"/>
</dbReference>
<name>A0A1G2BRQ2_9BACT</name>
<dbReference type="SUPFAM" id="SSF82171">
    <property type="entry name" value="DPP6 N-terminal domain-like"/>
    <property type="match status" value="1"/>
</dbReference>
<reference evidence="2 3" key="1">
    <citation type="journal article" date="2016" name="Nat. Commun.">
        <title>Thousands of microbial genomes shed light on interconnected biogeochemical processes in an aquifer system.</title>
        <authorList>
            <person name="Anantharaman K."/>
            <person name="Brown C.T."/>
            <person name="Hug L.A."/>
            <person name="Sharon I."/>
            <person name="Castelle C.J."/>
            <person name="Probst A.J."/>
            <person name="Thomas B.C."/>
            <person name="Singh A."/>
            <person name="Wilkins M.J."/>
            <person name="Karaoz U."/>
            <person name="Brodie E.L."/>
            <person name="Williams K.H."/>
            <person name="Hubbard S.S."/>
            <person name="Banfield J.F."/>
        </authorList>
    </citation>
    <scope>NUCLEOTIDE SEQUENCE [LARGE SCALE GENOMIC DNA]</scope>
</reference>
<dbReference type="Proteomes" id="UP000178248">
    <property type="component" value="Unassembled WGS sequence"/>
</dbReference>
<dbReference type="AlphaFoldDB" id="A0A1G2BRQ2"/>
<comment type="caution">
    <text evidence="2">The sequence shown here is derived from an EMBL/GenBank/DDBJ whole genome shotgun (WGS) entry which is preliminary data.</text>
</comment>
<gene>
    <name evidence="2" type="ORF">A3B30_01910</name>
</gene>
<evidence type="ECO:0000313" key="2">
    <source>
        <dbReference type="EMBL" id="OGY91768.1"/>
    </source>
</evidence>
<evidence type="ECO:0000256" key="1">
    <source>
        <dbReference type="SAM" id="Phobius"/>
    </source>
</evidence>
<organism evidence="2 3">
    <name type="scientific">Candidatus Komeilibacteria bacterium RIFCSPLOWO2_01_FULL_52_15</name>
    <dbReference type="NCBI Taxonomy" id="1798551"/>
    <lineage>
        <taxon>Bacteria</taxon>
        <taxon>Candidatus Komeiliibacteriota</taxon>
    </lineage>
</organism>
<sequence>MVTPELLEYIRSTRQSGSSVDQIRTALLQTGWNANDIENAFQGNITPASSPESPVRSHSGGRRAMLLGATVVIVIGIGGWLAYAFLLPRFRQPAPVNAPAADTSEPNMQDQTAMAPVDSSGANDKTTKLFTIPSTIDAQDLPDILLSINPEGRAVSYSFLDGKNSFVMVNDVKYGPYDSAFPAVFNSDGTKNYILARRGDKKFIVLNGKELTQFQDINIEQIQFSPDGKHFAYAGVMLQPDGDLLSETVVLDGIPQTTYVGIDDMQFSRDSQHLAYIAIKGSEPKNWTSEIVVDGKVVVEYPYISNFSLKFTDDFTTMMFAASGSNGYDGIHNQEFVVIGGSREKTYDAIQPVTAAPDFSRYAYFARKDTTDEDSVWYVVVDATEYGPYKDVEGLDYQPAISPDGKHIGFAAETTEGKGIVWVDGTEASIPAPENTSGLGFSYPPTFGSKLTVDDQGVAFFSNDGGSYKMENGALSPAAEILKSPARGTVEYSLPAGGSGVIHVVSDNGKYFIAVNDAVGERGYDQIYNVKISDDKRRFGFGARDGRDIWWVVQELH</sequence>
<dbReference type="Pfam" id="PF07676">
    <property type="entry name" value="PD40"/>
    <property type="match status" value="1"/>
</dbReference>
<feature type="transmembrane region" description="Helical" evidence="1">
    <location>
        <begin position="64"/>
        <end position="86"/>
    </location>
</feature>
<keyword evidence="1" id="KW-0812">Transmembrane</keyword>
<dbReference type="Gene3D" id="2.120.10.30">
    <property type="entry name" value="TolB, C-terminal domain"/>
    <property type="match status" value="1"/>
</dbReference>
<dbReference type="EMBL" id="MHKM01000012">
    <property type="protein sequence ID" value="OGY91768.1"/>
    <property type="molecule type" value="Genomic_DNA"/>
</dbReference>
<proteinExistence type="predicted"/>
<keyword evidence="1" id="KW-1133">Transmembrane helix</keyword>
<keyword evidence="1" id="KW-0472">Membrane</keyword>
<dbReference type="STRING" id="1798551.A3B30_01910"/>
<protein>
    <submittedName>
        <fullName evidence="2">Uncharacterized protein</fullName>
    </submittedName>
</protein>
<dbReference type="InterPro" id="IPR011042">
    <property type="entry name" value="6-blade_b-propeller_TolB-like"/>
</dbReference>
<accession>A0A1G2BRQ2</accession>